<feature type="compositionally biased region" description="Low complexity" evidence="1">
    <location>
        <begin position="50"/>
        <end position="79"/>
    </location>
</feature>
<evidence type="ECO:0000313" key="3">
    <source>
        <dbReference type="Proteomes" id="UP000322225"/>
    </source>
</evidence>
<accession>A0A5M6C2A6</accession>
<dbReference type="AlphaFoldDB" id="A0A5M6C2A6"/>
<gene>
    <name evidence="2" type="ORF">CI109_106415</name>
</gene>
<organism evidence="2 3">
    <name type="scientific">Kwoniella shandongensis</name>
    <dbReference type="NCBI Taxonomy" id="1734106"/>
    <lineage>
        <taxon>Eukaryota</taxon>
        <taxon>Fungi</taxon>
        <taxon>Dikarya</taxon>
        <taxon>Basidiomycota</taxon>
        <taxon>Agaricomycotina</taxon>
        <taxon>Tremellomycetes</taxon>
        <taxon>Tremellales</taxon>
        <taxon>Cryptococcaceae</taxon>
        <taxon>Kwoniella</taxon>
    </lineage>
</organism>
<dbReference type="EMBL" id="CP144062">
    <property type="protein sequence ID" value="WWD21927.1"/>
    <property type="molecule type" value="Genomic_DNA"/>
</dbReference>
<dbReference type="GeneID" id="43587898"/>
<proteinExistence type="predicted"/>
<dbReference type="Proteomes" id="UP000322225">
    <property type="component" value="Chromosome 12"/>
</dbReference>
<evidence type="ECO:0000313" key="2">
    <source>
        <dbReference type="EMBL" id="WWD21927.1"/>
    </source>
</evidence>
<sequence length="146" mass="15345">MSSSTSTHPFLVDQAAYLIGRTPYCLKPTCHESSSSSCSCHTALSSSSVLTRNSSSTSLDSLGSSSIRSTTSSSSTDSTVNAGAYSYLTSPYAPPTPNEKDCNIWMKSVAKEQHMFGSVARRGRGAVPAAKDTSEGSAKGKLGKWF</sequence>
<reference evidence="2" key="2">
    <citation type="submission" date="2024-01" db="EMBL/GenBank/DDBJ databases">
        <title>Comparative genomics of Cryptococcus and Kwoniella reveals pathogenesis evolution and contrasting modes of karyotype evolution via chromosome fusion or intercentromeric recombination.</title>
        <authorList>
            <person name="Coelho M.A."/>
            <person name="David-Palma M."/>
            <person name="Shea T."/>
            <person name="Bowers K."/>
            <person name="McGinley-Smith S."/>
            <person name="Mohammad A.W."/>
            <person name="Gnirke A."/>
            <person name="Yurkov A.M."/>
            <person name="Nowrousian M."/>
            <person name="Sun S."/>
            <person name="Cuomo C.A."/>
            <person name="Heitman J."/>
        </authorList>
    </citation>
    <scope>NUCLEOTIDE SEQUENCE</scope>
    <source>
        <strain evidence="2">CBS 12478</strain>
    </source>
</reference>
<dbReference type="RefSeq" id="XP_031861769.1">
    <property type="nucleotide sequence ID" value="XM_032003771.1"/>
</dbReference>
<evidence type="ECO:0000256" key="1">
    <source>
        <dbReference type="SAM" id="MobiDB-lite"/>
    </source>
</evidence>
<reference evidence="2" key="1">
    <citation type="submission" date="2017-08" db="EMBL/GenBank/DDBJ databases">
        <authorList>
            <person name="Cuomo C."/>
            <person name="Billmyre B."/>
            <person name="Heitman J."/>
        </authorList>
    </citation>
    <scope>NUCLEOTIDE SEQUENCE</scope>
    <source>
        <strain evidence="2">CBS 12478</strain>
    </source>
</reference>
<feature type="region of interest" description="Disordered" evidence="1">
    <location>
        <begin position="120"/>
        <end position="146"/>
    </location>
</feature>
<name>A0A5M6C2A6_9TREE</name>
<protein>
    <submittedName>
        <fullName evidence="2">Uncharacterized protein</fullName>
    </submittedName>
</protein>
<feature type="region of interest" description="Disordered" evidence="1">
    <location>
        <begin position="50"/>
        <end position="80"/>
    </location>
</feature>
<dbReference type="KEGG" id="ksn:43587898"/>
<keyword evidence="3" id="KW-1185">Reference proteome</keyword>